<protein>
    <submittedName>
        <fullName evidence="2">Uncharacterized protein</fullName>
    </submittedName>
</protein>
<feature type="compositionally biased region" description="Basic and acidic residues" evidence="1">
    <location>
        <begin position="123"/>
        <end position="134"/>
    </location>
</feature>
<feature type="region of interest" description="Disordered" evidence="1">
    <location>
        <begin position="19"/>
        <end position="162"/>
    </location>
</feature>
<dbReference type="EnsemblPlants" id="OPUNC11G01270.1">
    <property type="protein sequence ID" value="OPUNC11G01270.1"/>
    <property type="gene ID" value="OPUNC11G01270"/>
</dbReference>
<dbReference type="HOGENOM" id="CLU_1167490_0_0_1"/>
<evidence type="ECO:0000313" key="3">
    <source>
        <dbReference type="Proteomes" id="UP000026962"/>
    </source>
</evidence>
<reference evidence="2" key="2">
    <citation type="submission" date="2018-05" db="EMBL/GenBank/DDBJ databases">
        <title>OpunRS2 (Oryza punctata Reference Sequence Version 2).</title>
        <authorList>
            <person name="Zhang J."/>
            <person name="Kudrna D."/>
            <person name="Lee S."/>
            <person name="Talag J."/>
            <person name="Welchert J."/>
            <person name="Wing R.A."/>
        </authorList>
    </citation>
    <scope>NUCLEOTIDE SEQUENCE [LARGE SCALE GENOMIC DNA]</scope>
</reference>
<feature type="compositionally biased region" description="Basic and acidic residues" evidence="1">
    <location>
        <begin position="97"/>
        <end position="116"/>
    </location>
</feature>
<proteinExistence type="predicted"/>
<organism evidence="2">
    <name type="scientific">Oryza punctata</name>
    <name type="common">Red rice</name>
    <dbReference type="NCBI Taxonomy" id="4537"/>
    <lineage>
        <taxon>Eukaryota</taxon>
        <taxon>Viridiplantae</taxon>
        <taxon>Streptophyta</taxon>
        <taxon>Embryophyta</taxon>
        <taxon>Tracheophyta</taxon>
        <taxon>Spermatophyta</taxon>
        <taxon>Magnoliopsida</taxon>
        <taxon>Liliopsida</taxon>
        <taxon>Poales</taxon>
        <taxon>Poaceae</taxon>
        <taxon>BOP clade</taxon>
        <taxon>Oryzoideae</taxon>
        <taxon>Oryzeae</taxon>
        <taxon>Oryzinae</taxon>
        <taxon>Oryza</taxon>
    </lineage>
</organism>
<accession>A0A0E0MBW0</accession>
<dbReference type="Gramene" id="OPUNC11G01270.1">
    <property type="protein sequence ID" value="OPUNC11G01270.1"/>
    <property type="gene ID" value="OPUNC11G01270"/>
</dbReference>
<dbReference type="AlphaFoldDB" id="A0A0E0MBW0"/>
<name>A0A0E0MBW0_ORYPU</name>
<evidence type="ECO:0000256" key="1">
    <source>
        <dbReference type="SAM" id="MobiDB-lite"/>
    </source>
</evidence>
<keyword evidence="3" id="KW-1185">Reference proteome</keyword>
<feature type="compositionally biased region" description="Low complexity" evidence="1">
    <location>
        <begin position="37"/>
        <end position="53"/>
    </location>
</feature>
<feature type="compositionally biased region" description="Basic and acidic residues" evidence="1">
    <location>
        <begin position="141"/>
        <end position="162"/>
    </location>
</feature>
<dbReference type="STRING" id="4537.A0A0E0MBW0"/>
<dbReference type="Proteomes" id="UP000026962">
    <property type="component" value="Chromosome 11"/>
</dbReference>
<feature type="compositionally biased region" description="Basic and acidic residues" evidence="1">
    <location>
        <begin position="69"/>
        <end position="79"/>
    </location>
</feature>
<sequence length="238" mass="26381">MVAADVPWPPATALHRRPLATVTSARRRLPWPPSPPNVAAANSTTPTTPSHSNRSGHLRPDLRVAGGRPTERERKRGVEGLRPIARSRHRCSSAGSSERRGREAEEARGLRGREEGGVGGQGEDYRGGEGAEGHRRGRGGRAAEEAWGRRAGSGERKGMTGVARRVDKKGEGMTRTHEWLRRGKRSIGADFMERLYLSRHRQLCAKHSFDMEKYLGLQKHCKCPLEGHYSHGPKFHDL</sequence>
<evidence type="ECO:0000313" key="2">
    <source>
        <dbReference type="EnsemblPlants" id="OPUNC11G01270.1"/>
    </source>
</evidence>
<reference evidence="2" key="1">
    <citation type="submission" date="2015-04" db="UniProtKB">
        <authorList>
            <consortium name="EnsemblPlants"/>
        </authorList>
    </citation>
    <scope>IDENTIFICATION</scope>
</reference>